<keyword evidence="3" id="KW-1185">Reference proteome</keyword>
<evidence type="ECO:0000313" key="3">
    <source>
        <dbReference type="Proteomes" id="UP000499080"/>
    </source>
</evidence>
<reference evidence="2 3" key="1">
    <citation type="journal article" date="2019" name="Sci. Rep.">
        <title>Orb-weaving spider Araneus ventricosus genome elucidates the spidroin gene catalogue.</title>
        <authorList>
            <person name="Kono N."/>
            <person name="Nakamura H."/>
            <person name="Ohtoshi R."/>
            <person name="Moran D.A.P."/>
            <person name="Shinohara A."/>
            <person name="Yoshida Y."/>
            <person name="Fujiwara M."/>
            <person name="Mori M."/>
            <person name="Tomita M."/>
            <person name="Arakawa K."/>
        </authorList>
    </citation>
    <scope>NUCLEOTIDE SEQUENCE [LARGE SCALE GENOMIC DNA]</scope>
</reference>
<evidence type="ECO:0000313" key="2">
    <source>
        <dbReference type="EMBL" id="GBO13430.1"/>
    </source>
</evidence>
<accession>A0A4Y2UPE7</accession>
<evidence type="ECO:0000256" key="1">
    <source>
        <dbReference type="SAM" id="MobiDB-lite"/>
    </source>
</evidence>
<organism evidence="2 3">
    <name type="scientific">Araneus ventricosus</name>
    <name type="common">Orbweaver spider</name>
    <name type="synonym">Epeira ventricosa</name>
    <dbReference type="NCBI Taxonomy" id="182803"/>
    <lineage>
        <taxon>Eukaryota</taxon>
        <taxon>Metazoa</taxon>
        <taxon>Ecdysozoa</taxon>
        <taxon>Arthropoda</taxon>
        <taxon>Chelicerata</taxon>
        <taxon>Arachnida</taxon>
        <taxon>Araneae</taxon>
        <taxon>Araneomorphae</taxon>
        <taxon>Entelegynae</taxon>
        <taxon>Araneoidea</taxon>
        <taxon>Araneidae</taxon>
        <taxon>Araneus</taxon>
    </lineage>
</organism>
<dbReference type="OrthoDB" id="20507at2759"/>
<sequence length="99" mass="11304">MLTRKNSEDKNAENSENKCEAIDTSNILINENGATNDEPNVAVEIFSLSDKLHGLQSLPNYGESSHSTLKECESKKTAKYKEKRQLKNNKYWKKKKKLS</sequence>
<dbReference type="AlphaFoldDB" id="A0A4Y2UPE7"/>
<dbReference type="Proteomes" id="UP000499080">
    <property type="component" value="Unassembled WGS sequence"/>
</dbReference>
<comment type="caution">
    <text evidence="2">The sequence shown here is derived from an EMBL/GenBank/DDBJ whole genome shotgun (WGS) entry which is preliminary data.</text>
</comment>
<feature type="region of interest" description="Disordered" evidence="1">
    <location>
        <begin position="1"/>
        <end position="22"/>
    </location>
</feature>
<gene>
    <name evidence="2" type="ORF">AVEN_9898_1</name>
</gene>
<dbReference type="EMBL" id="BGPR01037745">
    <property type="protein sequence ID" value="GBO13430.1"/>
    <property type="molecule type" value="Genomic_DNA"/>
</dbReference>
<feature type="compositionally biased region" description="Basic and acidic residues" evidence="1">
    <location>
        <begin position="1"/>
        <end position="21"/>
    </location>
</feature>
<protein>
    <submittedName>
        <fullName evidence="2">Uncharacterized protein</fullName>
    </submittedName>
</protein>
<name>A0A4Y2UPE7_ARAVE</name>
<proteinExistence type="predicted"/>